<reference evidence="1 2" key="1">
    <citation type="journal article" date="2020" name="Nat. Commun.">
        <title>Genome of Tripterygium wilfordii and identification of cytochrome P450 involved in triptolide biosynthesis.</title>
        <authorList>
            <person name="Tu L."/>
            <person name="Su P."/>
            <person name="Zhang Z."/>
            <person name="Gao L."/>
            <person name="Wang J."/>
            <person name="Hu T."/>
            <person name="Zhou J."/>
            <person name="Zhang Y."/>
            <person name="Zhao Y."/>
            <person name="Liu Y."/>
            <person name="Song Y."/>
            <person name="Tong Y."/>
            <person name="Lu Y."/>
            <person name="Yang J."/>
            <person name="Xu C."/>
            <person name="Jia M."/>
            <person name="Peters R.J."/>
            <person name="Huang L."/>
            <person name="Gao W."/>
        </authorList>
    </citation>
    <scope>NUCLEOTIDE SEQUENCE [LARGE SCALE GENOMIC DNA]</scope>
    <source>
        <strain evidence="2">cv. XIE 37</strain>
        <tissue evidence="1">Leaf</tissue>
    </source>
</reference>
<sequence>MAALSPKPNRRYNVRSVSFPAKSYPTVLGIIEEELKKLQSLEASPSSSKADAICSALSSILKLCVHIEVLLSLPLTQQNLSQNERCLSEFVDISLRFLDVCSHTRDAIVSMKETA</sequence>
<comment type="caution">
    <text evidence="1">The sequence shown here is derived from an EMBL/GenBank/DDBJ whole genome shotgun (WGS) entry which is preliminary data.</text>
</comment>
<dbReference type="Pfam" id="PF03087">
    <property type="entry name" value="BPS1"/>
    <property type="match status" value="1"/>
</dbReference>
<protein>
    <submittedName>
        <fullName evidence="1">Uncharacterized protein</fullName>
    </submittedName>
</protein>
<keyword evidence="2" id="KW-1185">Reference proteome</keyword>
<organism evidence="1 2">
    <name type="scientific">Tripterygium wilfordii</name>
    <name type="common">Thunder God vine</name>
    <dbReference type="NCBI Taxonomy" id="458696"/>
    <lineage>
        <taxon>Eukaryota</taxon>
        <taxon>Viridiplantae</taxon>
        <taxon>Streptophyta</taxon>
        <taxon>Embryophyta</taxon>
        <taxon>Tracheophyta</taxon>
        <taxon>Spermatophyta</taxon>
        <taxon>Magnoliopsida</taxon>
        <taxon>eudicotyledons</taxon>
        <taxon>Gunneridae</taxon>
        <taxon>Pentapetalae</taxon>
        <taxon>rosids</taxon>
        <taxon>fabids</taxon>
        <taxon>Celastrales</taxon>
        <taxon>Celastraceae</taxon>
        <taxon>Tripterygium</taxon>
    </lineage>
</organism>
<dbReference type="EMBL" id="JAAARO010000001">
    <property type="protein sequence ID" value="KAF5753091.1"/>
    <property type="molecule type" value="Genomic_DNA"/>
</dbReference>
<proteinExistence type="predicted"/>
<dbReference type="Proteomes" id="UP000593562">
    <property type="component" value="Unassembled WGS sequence"/>
</dbReference>
<dbReference type="GO" id="GO:0048364">
    <property type="term" value="P:root development"/>
    <property type="evidence" value="ECO:0007669"/>
    <property type="project" value="InterPro"/>
</dbReference>
<dbReference type="GO" id="GO:0048367">
    <property type="term" value="P:shoot system development"/>
    <property type="evidence" value="ECO:0007669"/>
    <property type="project" value="InterPro"/>
</dbReference>
<dbReference type="InParanoid" id="A0A7J7E3J6"/>
<name>A0A7J7E3J6_TRIWF</name>
<gene>
    <name evidence="1" type="ORF">HS088_TW01G01010</name>
</gene>
<dbReference type="InterPro" id="IPR004320">
    <property type="entry name" value="BPS1_pln"/>
</dbReference>
<evidence type="ECO:0000313" key="2">
    <source>
        <dbReference type="Proteomes" id="UP000593562"/>
    </source>
</evidence>
<dbReference type="PANTHER" id="PTHR33070">
    <property type="entry name" value="OS06G0725500 PROTEIN"/>
    <property type="match status" value="1"/>
</dbReference>
<dbReference type="AlphaFoldDB" id="A0A7J7E3J6"/>
<dbReference type="PANTHER" id="PTHR33070:SF116">
    <property type="entry name" value="DUF241 DOMAIN PROTEIN"/>
    <property type="match status" value="1"/>
</dbReference>
<accession>A0A7J7E3J6</accession>
<evidence type="ECO:0000313" key="1">
    <source>
        <dbReference type="EMBL" id="KAF5753091.1"/>
    </source>
</evidence>